<keyword evidence="1 3" id="KW-0378">Hydrolase</keyword>
<dbReference type="AlphaFoldDB" id="A0A135IAC2"/>
<accession>A0A135IAC2</accession>
<keyword evidence="4" id="KW-1185">Reference proteome</keyword>
<evidence type="ECO:0000256" key="1">
    <source>
        <dbReference type="ARBA" id="ARBA00022801"/>
    </source>
</evidence>
<gene>
    <name evidence="3" type="ORF">ATN88_09340</name>
</gene>
<name>A0A135IAC2_9GAMM</name>
<dbReference type="SUPFAM" id="SSF53474">
    <property type="entry name" value="alpha/beta-Hydrolases"/>
    <property type="match status" value="1"/>
</dbReference>
<dbReference type="Proteomes" id="UP000070529">
    <property type="component" value="Unassembled WGS sequence"/>
</dbReference>
<dbReference type="InterPro" id="IPR029058">
    <property type="entry name" value="AB_hydrolase_fold"/>
</dbReference>
<sequence length="263" mass="29039">MLTISCFNTQIYYERKGEGSPLVFLHGLGSSSADWQAQIAHFSLNYDVIAPDFPLHGASGGDISSFSLPHCAEVIEALLDALGVEKAIVVGISMGGMVGMELSIRAPARVASLVVVNALAECRPRKAIEWWMLLSRRFLLKFVSVENIATLMGKKLLPDPSMKVLREEAVSRWSENHRESYIAAFNAVVNWQVLDKLSQITCPLYLISAEHDYTPPSAKKVLAAIYPNGEFSMLAGSHHLAPLEHPDLFNETLSTWLSSRRTL</sequence>
<evidence type="ECO:0000313" key="3">
    <source>
        <dbReference type="EMBL" id="KXF82348.1"/>
    </source>
</evidence>
<dbReference type="InterPro" id="IPR000073">
    <property type="entry name" value="AB_hydrolase_1"/>
</dbReference>
<dbReference type="OrthoDB" id="9780765at2"/>
<comment type="caution">
    <text evidence="3">The sequence shown here is derived from an EMBL/GenBank/DDBJ whole genome shotgun (WGS) entry which is preliminary data.</text>
</comment>
<evidence type="ECO:0000259" key="2">
    <source>
        <dbReference type="Pfam" id="PF00561"/>
    </source>
</evidence>
<dbReference type="Pfam" id="PF00561">
    <property type="entry name" value="Abhydrolase_1"/>
    <property type="match status" value="1"/>
</dbReference>
<dbReference type="STRING" id="294935.ATN88_09340"/>
<proteinExistence type="predicted"/>
<dbReference type="PRINTS" id="PR00111">
    <property type="entry name" value="ABHYDROLASE"/>
</dbReference>
<protein>
    <submittedName>
        <fullName evidence="3">Alpha/beta hydrolase</fullName>
    </submittedName>
</protein>
<dbReference type="Gene3D" id="3.40.50.1820">
    <property type="entry name" value="alpha/beta hydrolase"/>
    <property type="match status" value="1"/>
</dbReference>
<dbReference type="InterPro" id="IPR050266">
    <property type="entry name" value="AB_hydrolase_sf"/>
</dbReference>
<dbReference type="GO" id="GO:0016020">
    <property type="term" value="C:membrane"/>
    <property type="evidence" value="ECO:0007669"/>
    <property type="project" value="TreeGrafter"/>
</dbReference>
<dbReference type="EMBL" id="LNTY01000025">
    <property type="protein sequence ID" value="KXF82348.1"/>
    <property type="molecule type" value="Genomic_DNA"/>
</dbReference>
<feature type="domain" description="AB hydrolase-1" evidence="2">
    <location>
        <begin position="21"/>
        <end position="246"/>
    </location>
</feature>
<dbReference type="PANTHER" id="PTHR43798">
    <property type="entry name" value="MONOACYLGLYCEROL LIPASE"/>
    <property type="match status" value="1"/>
</dbReference>
<dbReference type="RefSeq" id="WP_067413720.1">
    <property type="nucleotide sequence ID" value="NZ_LNTY01000025.1"/>
</dbReference>
<organism evidence="3 4">
    <name type="scientific">Enterovibrio coralii</name>
    <dbReference type="NCBI Taxonomy" id="294935"/>
    <lineage>
        <taxon>Bacteria</taxon>
        <taxon>Pseudomonadati</taxon>
        <taxon>Pseudomonadota</taxon>
        <taxon>Gammaproteobacteria</taxon>
        <taxon>Vibrionales</taxon>
        <taxon>Vibrionaceae</taxon>
        <taxon>Enterovibrio</taxon>
    </lineage>
</organism>
<dbReference type="GO" id="GO:0016787">
    <property type="term" value="F:hydrolase activity"/>
    <property type="evidence" value="ECO:0007669"/>
    <property type="project" value="UniProtKB-KW"/>
</dbReference>
<dbReference type="PANTHER" id="PTHR43798:SF31">
    <property type="entry name" value="AB HYDROLASE SUPERFAMILY PROTEIN YCLE"/>
    <property type="match status" value="1"/>
</dbReference>
<reference evidence="3 4" key="1">
    <citation type="submission" date="2015-11" db="EMBL/GenBank/DDBJ databases">
        <title>Genomic Taxonomy of the Vibrionaceae.</title>
        <authorList>
            <person name="Gomez-Gil B."/>
            <person name="Enciso-Ibarra J."/>
        </authorList>
    </citation>
    <scope>NUCLEOTIDE SEQUENCE [LARGE SCALE GENOMIC DNA]</scope>
    <source>
        <strain evidence="3 4">CAIM 912</strain>
    </source>
</reference>
<evidence type="ECO:0000313" key="4">
    <source>
        <dbReference type="Proteomes" id="UP000070529"/>
    </source>
</evidence>